<dbReference type="EMBL" id="CAFBNN010000094">
    <property type="protein sequence ID" value="CAB4954788.1"/>
    <property type="molecule type" value="Genomic_DNA"/>
</dbReference>
<dbReference type="InterPro" id="IPR001162">
    <property type="entry name" value="UvrC_RNase_H_dom"/>
</dbReference>
<dbReference type="GO" id="GO:0006289">
    <property type="term" value="P:nucleotide-excision repair"/>
    <property type="evidence" value="ECO:0007669"/>
    <property type="project" value="InterPro"/>
</dbReference>
<dbReference type="PROSITE" id="PS50151">
    <property type="entry name" value="UVR"/>
    <property type="match status" value="1"/>
</dbReference>
<proteinExistence type="inferred from homology"/>
<evidence type="ECO:0000259" key="8">
    <source>
        <dbReference type="PROSITE" id="PS50164"/>
    </source>
</evidence>
<dbReference type="SUPFAM" id="SSF47781">
    <property type="entry name" value="RuvA domain 2-like"/>
    <property type="match status" value="1"/>
</dbReference>
<evidence type="ECO:0000259" key="9">
    <source>
        <dbReference type="PROSITE" id="PS50165"/>
    </source>
</evidence>
<dbReference type="PANTHER" id="PTHR30562">
    <property type="entry name" value="UVRC/OXIDOREDUCTASE"/>
    <property type="match status" value="1"/>
</dbReference>
<dbReference type="FunFam" id="3.30.420.340:FF:000003">
    <property type="entry name" value="UvrABC system protein C"/>
    <property type="match status" value="1"/>
</dbReference>
<keyword evidence="5" id="KW-0234">DNA repair</keyword>
<dbReference type="GO" id="GO:0009381">
    <property type="term" value="F:excinuclease ABC activity"/>
    <property type="evidence" value="ECO:0007669"/>
    <property type="project" value="InterPro"/>
</dbReference>
<dbReference type="Gene3D" id="3.30.420.340">
    <property type="entry name" value="UvrC, RNAse H endonuclease domain"/>
    <property type="match status" value="1"/>
</dbReference>
<dbReference type="InterPro" id="IPR004791">
    <property type="entry name" value="UvrC"/>
</dbReference>
<dbReference type="FunFam" id="3.40.1440.10:FF:000001">
    <property type="entry name" value="UvrABC system protein C"/>
    <property type="match status" value="1"/>
</dbReference>
<dbReference type="SMART" id="SM00465">
    <property type="entry name" value="GIYc"/>
    <property type="match status" value="1"/>
</dbReference>
<dbReference type="GO" id="GO:0009380">
    <property type="term" value="C:excinuclease repair complex"/>
    <property type="evidence" value="ECO:0007669"/>
    <property type="project" value="InterPro"/>
</dbReference>
<dbReference type="SUPFAM" id="SSF46600">
    <property type="entry name" value="C-terminal UvrC-binding domain of UvrB"/>
    <property type="match status" value="1"/>
</dbReference>
<dbReference type="InterPro" id="IPR000305">
    <property type="entry name" value="GIY-YIG_endonuc"/>
</dbReference>
<dbReference type="NCBIfam" id="TIGR00194">
    <property type="entry name" value="uvrC"/>
    <property type="match status" value="1"/>
</dbReference>
<dbReference type="GO" id="GO:0009432">
    <property type="term" value="P:SOS response"/>
    <property type="evidence" value="ECO:0007669"/>
    <property type="project" value="UniProtKB-KW"/>
</dbReference>
<dbReference type="Pfam" id="PF14520">
    <property type="entry name" value="HHH_5"/>
    <property type="match status" value="1"/>
</dbReference>
<keyword evidence="2" id="KW-0227">DNA damage</keyword>
<dbReference type="InterPro" id="IPR003583">
    <property type="entry name" value="Hlx-hairpin-Hlx_DNA-bd_motif"/>
</dbReference>
<dbReference type="PROSITE" id="PS50164">
    <property type="entry name" value="GIY_YIG"/>
    <property type="match status" value="1"/>
</dbReference>
<dbReference type="Pfam" id="PF02151">
    <property type="entry name" value="UVR"/>
    <property type="match status" value="1"/>
</dbReference>
<evidence type="ECO:0000256" key="1">
    <source>
        <dbReference type="ARBA" id="ARBA00022490"/>
    </source>
</evidence>
<dbReference type="AlphaFoldDB" id="A0A6J7KEY1"/>
<dbReference type="PROSITE" id="PS50165">
    <property type="entry name" value="UVRC"/>
    <property type="match status" value="1"/>
</dbReference>
<protein>
    <submittedName>
        <fullName evidence="10">Unannotated protein</fullName>
    </submittedName>
</protein>
<dbReference type="Gene3D" id="3.40.1440.10">
    <property type="entry name" value="GIY-YIG endonuclease"/>
    <property type="match status" value="1"/>
</dbReference>
<dbReference type="GO" id="GO:0003677">
    <property type="term" value="F:DNA binding"/>
    <property type="evidence" value="ECO:0007669"/>
    <property type="project" value="InterPro"/>
</dbReference>
<evidence type="ECO:0000259" key="7">
    <source>
        <dbReference type="PROSITE" id="PS50151"/>
    </source>
</evidence>
<keyword evidence="4" id="KW-0267">Excision nuclease</keyword>
<feature type="domain" description="UvrC family homology region profile" evidence="9">
    <location>
        <begin position="255"/>
        <end position="499"/>
    </location>
</feature>
<evidence type="ECO:0000256" key="2">
    <source>
        <dbReference type="ARBA" id="ARBA00022763"/>
    </source>
</evidence>
<dbReference type="NCBIfam" id="NF001824">
    <property type="entry name" value="PRK00558.1-5"/>
    <property type="match status" value="1"/>
</dbReference>
<dbReference type="InterPro" id="IPR050066">
    <property type="entry name" value="UvrABC_protein_C"/>
</dbReference>
<evidence type="ECO:0000256" key="6">
    <source>
        <dbReference type="ARBA" id="ARBA00023236"/>
    </source>
</evidence>
<dbReference type="Gene3D" id="4.10.860.10">
    <property type="entry name" value="UVR domain"/>
    <property type="match status" value="1"/>
</dbReference>
<keyword evidence="6" id="KW-0742">SOS response</keyword>
<keyword evidence="3" id="KW-0228">DNA excision</keyword>
<dbReference type="CDD" id="cd10434">
    <property type="entry name" value="GIY-YIG_UvrC_Cho"/>
    <property type="match status" value="1"/>
</dbReference>
<name>A0A6J7KEY1_9ZZZZ</name>
<dbReference type="InterPro" id="IPR047296">
    <property type="entry name" value="GIY-YIG_UvrC_Cho"/>
</dbReference>
<feature type="domain" description="UVR" evidence="7">
    <location>
        <begin position="204"/>
        <end position="239"/>
    </location>
</feature>
<gene>
    <name evidence="10" type="ORF">UFOPK3797_00729</name>
</gene>
<keyword evidence="1" id="KW-0963">Cytoplasm</keyword>
<dbReference type="InterPro" id="IPR001943">
    <property type="entry name" value="UVR_dom"/>
</dbReference>
<organism evidence="10">
    <name type="scientific">freshwater metagenome</name>
    <dbReference type="NCBI Taxonomy" id="449393"/>
    <lineage>
        <taxon>unclassified sequences</taxon>
        <taxon>metagenomes</taxon>
        <taxon>ecological metagenomes</taxon>
    </lineage>
</organism>
<dbReference type="InterPro" id="IPR036876">
    <property type="entry name" value="UVR_dom_sf"/>
</dbReference>
<dbReference type="SUPFAM" id="SSF82771">
    <property type="entry name" value="GIY-YIG endonuclease"/>
    <property type="match status" value="1"/>
</dbReference>
<feature type="domain" description="GIY-YIG" evidence="8">
    <location>
        <begin position="14"/>
        <end position="91"/>
    </location>
</feature>
<dbReference type="Gene3D" id="1.10.150.20">
    <property type="entry name" value="5' to 3' exonuclease, C-terminal subdomain"/>
    <property type="match status" value="1"/>
</dbReference>
<evidence type="ECO:0000256" key="5">
    <source>
        <dbReference type="ARBA" id="ARBA00023204"/>
    </source>
</evidence>
<dbReference type="Pfam" id="PF01541">
    <property type="entry name" value="GIY-YIG"/>
    <property type="match status" value="1"/>
</dbReference>
<dbReference type="HAMAP" id="MF_00203">
    <property type="entry name" value="UvrC"/>
    <property type="match status" value="1"/>
</dbReference>
<dbReference type="InterPro" id="IPR038476">
    <property type="entry name" value="UvrC_RNase_H_dom_sf"/>
</dbReference>
<dbReference type="InterPro" id="IPR035901">
    <property type="entry name" value="GIY-YIG_endonuc_sf"/>
</dbReference>
<reference evidence="10" key="1">
    <citation type="submission" date="2020-05" db="EMBL/GenBank/DDBJ databases">
        <authorList>
            <person name="Chiriac C."/>
            <person name="Salcher M."/>
            <person name="Ghai R."/>
            <person name="Kavagutti S V."/>
        </authorList>
    </citation>
    <scope>NUCLEOTIDE SEQUENCE</scope>
</reference>
<evidence type="ECO:0000313" key="10">
    <source>
        <dbReference type="EMBL" id="CAB4954788.1"/>
    </source>
</evidence>
<dbReference type="SMART" id="SM00278">
    <property type="entry name" value="HhH1"/>
    <property type="match status" value="2"/>
</dbReference>
<evidence type="ECO:0000256" key="3">
    <source>
        <dbReference type="ARBA" id="ARBA00022769"/>
    </source>
</evidence>
<dbReference type="Pfam" id="PF22920">
    <property type="entry name" value="UvrC_RNaseH"/>
    <property type="match status" value="1"/>
</dbReference>
<dbReference type="PANTHER" id="PTHR30562:SF1">
    <property type="entry name" value="UVRABC SYSTEM PROTEIN C"/>
    <property type="match status" value="1"/>
</dbReference>
<sequence>MSDPQSYRPSNLPTDPGVYRFFDKDEKVIYVGKAKNLKNRINSYFGSNLQIKTRKMVKTAVRVDWTIVNSELEALQLEFTWIKQFNPDFNVQFKDDKSYPYLAIDLAAEFPRLFISRSKKQKGVKYFGPYSHAWALRSTFETLTKIYPVRTCSESNFKTAVRNKRQCLLGDIGKCAAPCVEWISKDDHKDLAQNLANFIEKSPTEILDRIEEEMQDAAKKEEFERAGRLRDQLSAINKAFESTDRFLNENINADVLAIHEDITHAALSQFTIKAGRITGSRSWIIDRANLLEDEEIITAMIGKIYSESIPPQELIIDQLPEDISSIEEWLSEKAGKSVSLTRPVKGEKLEIIQLVKRNANQALIQYLSKRANDSAVSGGALTEIAEQLELAELPLRIECFDISNIQGTSMVASMVVFEDGQPKKSEYRRFSIDDQSGFDDTRAMNHVITRRFKRYLEEKSIDIAENNTQGVSRPKFAYPPQLVVVDGGKPQVNAAAKALRDLGIEDIALCGLAKRLEEVWLPNSSEPIIFPRHSEALYLLQRVRDEAHRFAINFHKSKRSKLMLDSFLDEIGGLGEGRRKALLDKFGTVTALKSASIEEISDVPGIGPKMAKIIFESINQKEPTRNIDMQTGEILDA</sequence>
<accession>A0A6J7KEY1</accession>
<dbReference type="InterPro" id="IPR010994">
    <property type="entry name" value="RuvA_2-like"/>
</dbReference>
<evidence type="ECO:0000256" key="4">
    <source>
        <dbReference type="ARBA" id="ARBA00022881"/>
    </source>
</evidence>
<dbReference type="Pfam" id="PF08459">
    <property type="entry name" value="UvrC_RNaseH_dom"/>
    <property type="match status" value="1"/>
</dbReference>